<sequence>MALKYTLVIAILLACTETELPDREMTYEEYYAKKEKLDSLNKYFASRNDMLWRKALKLGKEITKSPINKDYHMKKGELDSIYGCIKSLTEEWSKKTQLLEKEISPLFVEIPSKLRNEDLYNIMNMPPYLSSNKFGIKILHYFQISRENSYLLLIIVNTTLEEKNIIIGRYLEKYIKTLDSGVVGPPTEYILKDHHGYTIEPLNCTIIKYPFRREDSYYSLIVFLDRGRFYHQLYHLGFTGKPIYFLCQRVKKNFPNIFHHSANIIFRGVDVIKTISDPVVKPGEEVVLTYYWLSSSIKKSYTHIKVEVKTLPGIKIYNQNGWKIEFIKNKLILTRPIDSSHKLDSLKFSFRAPYTLLTYKIYDTKDSLVCFKFAYDQQGHWITSNQTVPIIVAPLFRTLSISLMSKKNKN</sequence>
<dbReference type="Proteomes" id="UP000268469">
    <property type="component" value="Unassembled WGS sequence"/>
</dbReference>
<comment type="caution">
    <text evidence="1">The sequence shown here is derived from an EMBL/GenBank/DDBJ whole genome shotgun (WGS) entry which is preliminary data.</text>
</comment>
<dbReference type="PROSITE" id="PS51257">
    <property type="entry name" value="PROKAR_LIPOPROTEIN"/>
    <property type="match status" value="1"/>
</dbReference>
<protein>
    <submittedName>
        <fullName evidence="1">Uncharacterized protein</fullName>
    </submittedName>
</protein>
<reference evidence="1 2" key="1">
    <citation type="submission" date="2018-06" db="EMBL/GenBank/DDBJ databases">
        <title>Extensive metabolic versatility and redundancy in microbially diverse, dynamic hydrothermal sediments.</title>
        <authorList>
            <person name="Dombrowski N."/>
            <person name="Teske A."/>
            <person name="Baker B.J."/>
        </authorList>
    </citation>
    <scope>NUCLEOTIDE SEQUENCE [LARGE SCALE GENOMIC DNA]</scope>
    <source>
        <strain evidence="1">B36_G15</strain>
    </source>
</reference>
<accession>A0A660SG70</accession>
<organism evidence="1 2">
    <name type="scientific">candidate division WOR-3 bacterium</name>
    <dbReference type="NCBI Taxonomy" id="2052148"/>
    <lineage>
        <taxon>Bacteria</taxon>
        <taxon>Bacteria division WOR-3</taxon>
    </lineage>
</organism>
<name>A0A660SG70_UNCW3</name>
<dbReference type="EMBL" id="QNBE01000115">
    <property type="protein sequence ID" value="RKX68980.1"/>
    <property type="molecule type" value="Genomic_DNA"/>
</dbReference>
<proteinExistence type="predicted"/>
<evidence type="ECO:0000313" key="2">
    <source>
        <dbReference type="Proteomes" id="UP000268469"/>
    </source>
</evidence>
<gene>
    <name evidence="1" type="ORF">DRP53_09555</name>
</gene>
<evidence type="ECO:0000313" key="1">
    <source>
        <dbReference type="EMBL" id="RKX68980.1"/>
    </source>
</evidence>
<dbReference type="AlphaFoldDB" id="A0A660SG70"/>